<sequence>MAMMLKMNFSCGNKPKEINGLMENGECKKRRAKIDKHIMENFDCSYSRRIGCECKASATLRTMDWNLRTAL</sequence>
<dbReference type="WBParaSite" id="jg16414">
    <property type="protein sequence ID" value="jg16414"/>
    <property type="gene ID" value="jg16414"/>
</dbReference>
<organism evidence="1 2">
    <name type="scientific">Ditylenchus dipsaci</name>
    <dbReference type="NCBI Taxonomy" id="166011"/>
    <lineage>
        <taxon>Eukaryota</taxon>
        <taxon>Metazoa</taxon>
        <taxon>Ecdysozoa</taxon>
        <taxon>Nematoda</taxon>
        <taxon>Chromadorea</taxon>
        <taxon>Rhabditida</taxon>
        <taxon>Tylenchina</taxon>
        <taxon>Tylenchomorpha</taxon>
        <taxon>Sphaerularioidea</taxon>
        <taxon>Anguinidae</taxon>
        <taxon>Anguininae</taxon>
        <taxon>Ditylenchus</taxon>
    </lineage>
</organism>
<proteinExistence type="predicted"/>
<evidence type="ECO:0000313" key="1">
    <source>
        <dbReference type="Proteomes" id="UP000887574"/>
    </source>
</evidence>
<protein>
    <submittedName>
        <fullName evidence="2">Uncharacterized protein</fullName>
    </submittedName>
</protein>
<evidence type="ECO:0000313" key="2">
    <source>
        <dbReference type="WBParaSite" id="jg16414"/>
    </source>
</evidence>
<dbReference type="AlphaFoldDB" id="A0A915D657"/>
<accession>A0A915D657</accession>
<keyword evidence="1" id="KW-1185">Reference proteome</keyword>
<dbReference type="Proteomes" id="UP000887574">
    <property type="component" value="Unplaced"/>
</dbReference>
<name>A0A915D657_9BILA</name>
<reference evidence="2" key="1">
    <citation type="submission" date="2022-11" db="UniProtKB">
        <authorList>
            <consortium name="WormBaseParasite"/>
        </authorList>
    </citation>
    <scope>IDENTIFICATION</scope>
</reference>